<dbReference type="Proteomes" id="UP000561011">
    <property type="component" value="Unassembled WGS sequence"/>
</dbReference>
<gene>
    <name evidence="1" type="ORF">HZZ10_07755</name>
</gene>
<evidence type="ECO:0000313" key="1">
    <source>
        <dbReference type="EMBL" id="NYS93419.1"/>
    </source>
</evidence>
<dbReference type="RefSeq" id="WP_179913081.1">
    <property type="nucleotide sequence ID" value="NZ_JACBYE010000014.1"/>
</dbReference>
<name>A0A853ES78_9MICO</name>
<organism evidence="1 2">
    <name type="scientific">Sanguibacter inulinus</name>
    <dbReference type="NCBI Taxonomy" id="60922"/>
    <lineage>
        <taxon>Bacteria</taxon>
        <taxon>Bacillati</taxon>
        <taxon>Actinomycetota</taxon>
        <taxon>Actinomycetes</taxon>
        <taxon>Micrococcales</taxon>
        <taxon>Sanguibacteraceae</taxon>
        <taxon>Sanguibacter</taxon>
    </lineage>
</organism>
<proteinExistence type="predicted"/>
<protein>
    <submittedName>
        <fullName evidence="1">Uncharacterized protein</fullName>
    </submittedName>
</protein>
<evidence type="ECO:0000313" key="2">
    <source>
        <dbReference type="Proteomes" id="UP000561011"/>
    </source>
</evidence>
<accession>A0A853ES78</accession>
<keyword evidence="2" id="KW-1185">Reference proteome</keyword>
<sequence>MTSLSPRSSARPDPGAIVPRSASLALWLWAVSSTEEAAAAARTVVDDDEPHQLAGDVPAGLDTPTVGSLFTAWAGRVRSVAAVFPGPGDAMGVPAPVSARAVDAEECVLVTVAADAAPAPLVPAGPDAPEVLEHWAFAPEVERFGSDLEPGHLVTWHGVRVDPWELRTVGAVGTLDDAQRQLRLGLREATEALMELDVSRWREDAAGIIASLREPVDLRSVLPRGVDARRAEVFQSAARLRAIVDLATMDDGGAVNLWQADQRSTALREVDRAARRAMSAATLHVPADD</sequence>
<comment type="caution">
    <text evidence="1">The sequence shown here is derived from an EMBL/GenBank/DDBJ whole genome shotgun (WGS) entry which is preliminary data.</text>
</comment>
<dbReference type="EMBL" id="JACBYE010000014">
    <property type="protein sequence ID" value="NYS93419.1"/>
    <property type="molecule type" value="Genomic_DNA"/>
</dbReference>
<dbReference type="AlphaFoldDB" id="A0A853ES78"/>
<reference evidence="1 2" key="1">
    <citation type="submission" date="2020-07" db="EMBL/GenBank/DDBJ databases">
        <title>MOT database genomes.</title>
        <authorList>
            <person name="Joseph S."/>
            <person name="Aduse-Opoku J."/>
            <person name="Hashim A."/>
            <person name="Wade W."/>
            <person name="Curtis M."/>
        </authorList>
    </citation>
    <scope>NUCLEOTIDE SEQUENCE [LARGE SCALE GENOMIC DNA]</scope>
    <source>
        <strain evidence="1 2">DSM 100099</strain>
    </source>
</reference>